<protein>
    <submittedName>
        <fullName evidence="4">Uncharacterized protein</fullName>
    </submittedName>
</protein>
<keyword evidence="3" id="KW-1185">Reference proteome</keyword>
<feature type="region of interest" description="Disordered" evidence="1">
    <location>
        <begin position="166"/>
        <end position="186"/>
    </location>
</feature>
<dbReference type="Proteomes" id="UP000675920">
    <property type="component" value="Unplaced"/>
</dbReference>
<dbReference type="RefSeq" id="WP_139826197.1">
    <property type="nucleotide sequence ID" value="NZ_AXWS01000008.1"/>
</dbReference>
<feature type="chain" id="PRO_5034076996" evidence="2">
    <location>
        <begin position="23"/>
        <end position="186"/>
    </location>
</feature>
<evidence type="ECO:0000313" key="3">
    <source>
        <dbReference type="Proteomes" id="UP000675920"/>
    </source>
</evidence>
<keyword evidence="2" id="KW-0732">Signal</keyword>
<proteinExistence type="predicted"/>
<sequence length="186" mass="21026">MIRFAAQLAAIALAGIANTAEAQAGKQILGIPFGEPLRMQKCPSNTEAAKAPCWIDKPFIYKPTGGKLGSVHIPKPESRPEWAAHAWFELSLDRQDKVQQIKVEIFGPADRQQIASSISQRFGRPTENQLDRSDVSWVSWSTAEGRVEMRCQEKCWIEFRTPSEQLAREAEKRERERVNENRPKAP</sequence>
<feature type="signal peptide" evidence="2">
    <location>
        <begin position="1"/>
        <end position="22"/>
    </location>
</feature>
<reference evidence="4" key="1">
    <citation type="submission" date="2025-08" db="UniProtKB">
        <authorList>
            <consortium name="RefSeq"/>
        </authorList>
    </citation>
    <scope>IDENTIFICATION</scope>
</reference>
<dbReference type="AlphaFoldDB" id="A0A8B6XAM2"/>
<evidence type="ECO:0000313" key="4">
    <source>
        <dbReference type="RefSeq" id="WP_139826197.1"/>
    </source>
</evidence>
<evidence type="ECO:0000256" key="2">
    <source>
        <dbReference type="SAM" id="SignalP"/>
    </source>
</evidence>
<accession>A0A8B6XAM2</accession>
<evidence type="ECO:0000256" key="1">
    <source>
        <dbReference type="SAM" id="MobiDB-lite"/>
    </source>
</evidence>
<name>A0A8B6XAM2_9BURK</name>
<dbReference type="OrthoDB" id="8775811at2"/>
<organism evidence="3 4">
    <name type="scientific">Derxia gummosa DSM 723</name>
    <dbReference type="NCBI Taxonomy" id="1121388"/>
    <lineage>
        <taxon>Bacteria</taxon>
        <taxon>Pseudomonadati</taxon>
        <taxon>Pseudomonadota</taxon>
        <taxon>Betaproteobacteria</taxon>
        <taxon>Burkholderiales</taxon>
        <taxon>Alcaligenaceae</taxon>
        <taxon>Derxia</taxon>
    </lineage>
</organism>